<evidence type="ECO:0000256" key="4">
    <source>
        <dbReference type="PIRSR" id="PIRSR000185-1"/>
    </source>
</evidence>
<evidence type="ECO:0000256" key="3">
    <source>
        <dbReference type="PIRNR" id="PIRNR000185"/>
    </source>
</evidence>
<dbReference type="Pfam" id="PF02812">
    <property type="entry name" value="ELFV_dehydrog_N"/>
    <property type="match status" value="1"/>
</dbReference>
<feature type="binding site" evidence="5">
    <location>
        <position position="72"/>
    </location>
    <ligand>
        <name>substrate</name>
    </ligand>
</feature>
<dbReference type="InterPro" id="IPR033524">
    <property type="entry name" value="Glu/Leu/Phe/Val_DH_AS"/>
</dbReference>
<evidence type="ECO:0000256" key="6">
    <source>
        <dbReference type="PIRSR" id="PIRSR000185-3"/>
    </source>
</evidence>
<evidence type="ECO:0000256" key="7">
    <source>
        <dbReference type="RuleBase" id="RU004417"/>
    </source>
</evidence>
<dbReference type="GO" id="GO:0004352">
    <property type="term" value="F:glutamate dehydrogenase (NAD+) activity"/>
    <property type="evidence" value="ECO:0007669"/>
    <property type="project" value="TreeGrafter"/>
</dbReference>
<comment type="similarity">
    <text evidence="1 3 7">Belongs to the Glu/Leu/Phe/Val dehydrogenases family.</text>
</comment>
<feature type="site" description="Important for catalysis" evidence="6">
    <location>
        <position position="148"/>
    </location>
</feature>
<evidence type="ECO:0000256" key="2">
    <source>
        <dbReference type="ARBA" id="ARBA00023002"/>
    </source>
</evidence>
<dbReference type="InterPro" id="IPR046346">
    <property type="entry name" value="Aminoacid_DH-like_N_sf"/>
</dbReference>
<dbReference type="FunFam" id="3.40.50.10860:FF:000003">
    <property type="entry name" value="Glutamate dehydrogenase"/>
    <property type="match status" value="1"/>
</dbReference>
<keyword evidence="5" id="KW-0520">NAD</keyword>
<feature type="binding site" evidence="5">
    <location>
        <position position="223"/>
    </location>
    <ligand>
        <name>NAD(+)</name>
        <dbReference type="ChEBI" id="CHEBI:57540"/>
    </ligand>
</feature>
<evidence type="ECO:0000256" key="5">
    <source>
        <dbReference type="PIRSR" id="PIRSR000185-2"/>
    </source>
</evidence>
<dbReference type="InterPro" id="IPR006095">
    <property type="entry name" value="Glu/Leu/Phe/Val/Trp_DH"/>
</dbReference>
<dbReference type="Gene3D" id="3.40.50.10860">
    <property type="entry name" value="Leucine Dehydrogenase, chain A, domain 1"/>
    <property type="match status" value="1"/>
</dbReference>
<dbReference type="Gene3D" id="3.40.50.720">
    <property type="entry name" value="NAD(P)-binding Rossmann-like Domain"/>
    <property type="match status" value="1"/>
</dbReference>
<feature type="active site" description="Proton donor" evidence="4">
    <location>
        <position position="108"/>
    </location>
</feature>
<dbReference type="EMBL" id="CP034928">
    <property type="protein sequence ID" value="QAA76187.1"/>
    <property type="molecule type" value="Genomic_DNA"/>
</dbReference>
<proteinExistence type="inferred from homology"/>
<sequence>MPAQTSLNPFEIAQRQLDEAAKRLDLDPGLHELLRWPMREFHVRIPVRMDDGSVRVFPGFRVQYNNARGPCKGGIRFHPEETVDTVRALAAWMTWKTAVVDLPLGGGKGGVVCNPKELSARELERLSRAYIRALGHYLGPDVDVPAPDVYTNPQVMAWMLDEYERIVGHSAPGVITGKPLSLGGSAGRGDATARGGMYCTREAGKVLGINLRGASAAVQGYGNAGQFAHALGEELLGLKVVAVSDSQGGIYNPDGLSSKEVIAHKDRTGSVKGFPKARPVTNAELLELDVVVLFPAALENQITAANAGRIKAKIVAELANGPTTPEADEILHKNKVYVIPDFLCNAGGVTVSYFEQVQNAYNFYWDVAEVHQRLDQKMTTAFHAVHKSATEHKVHNRLGAYLVSVQRVAEAVRLRGWA</sequence>
<dbReference type="SUPFAM" id="SSF53223">
    <property type="entry name" value="Aminoacid dehydrogenase-like, N-terminal domain"/>
    <property type="match status" value="1"/>
</dbReference>
<dbReference type="GO" id="GO:0006538">
    <property type="term" value="P:L-glutamate catabolic process"/>
    <property type="evidence" value="ECO:0007669"/>
    <property type="project" value="TreeGrafter"/>
</dbReference>
<dbReference type="SUPFAM" id="SSF51735">
    <property type="entry name" value="NAD(P)-binding Rossmann-fold domains"/>
    <property type="match status" value="1"/>
</dbReference>
<evidence type="ECO:0000259" key="8">
    <source>
        <dbReference type="SMART" id="SM00839"/>
    </source>
</evidence>
<dbReference type="SMART" id="SM00839">
    <property type="entry name" value="ELFV_dehydrog"/>
    <property type="match status" value="1"/>
</dbReference>
<dbReference type="PANTHER" id="PTHR11606">
    <property type="entry name" value="GLUTAMATE DEHYDROGENASE"/>
    <property type="match status" value="1"/>
</dbReference>
<dbReference type="InterPro" id="IPR006097">
    <property type="entry name" value="Glu/Leu/Phe/Val/Trp_DH_dimer"/>
</dbReference>
<feature type="binding site" evidence="5">
    <location>
        <position position="192"/>
    </location>
    <ligand>
        <name>NAD(+)</name>
        <dbReference type="ChEBI" id="CHEBI:57540"/>
    </ligand>
</feature>
<dbReference type="InterPro" id="IPR036291">
    <property type="entry name" value="NAD(P)-bd_dom_sf"/>
</dbReference>
<dbReference type="PRINTS" id="PR00082">
    <property type="entry name" value="GLFDHDRGNASE"/>
</dbReference>
<dbReference type="InterPro" id="IPR014362">
    <property type="entry name" value="Glu_DH"/>
</dbReference>
<evidence type="ECO:0000256" key="1">
    <source>
        <dbReference type="ARBA" id="ARBA00006382"/>
    </source>
</evidence>
<dbReference type="CDD" id="cd01076">
    <property type="entry name" value="NAD_bind_1_Glu_DH"/>
    <property type="match status" value="1"/>
</dbReference>
<dbReference type="PROSITE" id="PS00074">
    <property type="entry name" value="GLFV_DEHYDROGENASE"/>
    <property type="match status" value="1"/>
</dbReference>
<evidence type="ECO:0000313" key="10">
    <source>
        <dbReference type="Proteomes" id="UP000287233"/>
    </source>
</evidence>
<dbReference type="InterPro" id="IPR033922">
    <property type="entry name" value="NAD_bind_Glu_DH"/>
</dbReference>
<gene>
    <name evidence="9" type="ORF">BIP78_0421</name>
</gene>
<dbReference type="PIRSF" id="PIRSF000185">
    <property type="entry name" value="Glu_DH"/>
    <property type="match status" value="1"/>
</dbReference>
<reference evidence="10" key="1">
    <citation type="submission" date="2018-12" db="EMBL/GenBank/DDBJ databases">
        <title>Complete genome sequence of an uncultured bacterium of the candidate phylum Bipolaricaulota.</title>
        <authorList>
            <person name="Kadnikov V.V."/>
            <person name="Mardanov A.V."/>
            <person name="Beletsky A.V."/>
            <person name="Frank Y.A."/>
            <person name="Karnachuk O.V."/>
            <person name="Ravin N.V."/>
        </authorList>
    </citation>
    <scope>NUCLEOTIDE SEQUENCE [LARGE SCALE GENOMIC DNA]</scope>
</reference>
<dbReference type="AlphaFoldDB" id="A0A410FSY8"/>
<name>A0A410FSY8_BIPS1</name>
<keyword evidence="2 3" id="KW-0560">Oxidoreductase</keyword>
<dbReference type="KEGG" id="bih:BIP78_0421"/>
<accession>A0A410FSY8</accession>
<dbReference type="GO" id="GO:0000166">
    <property type="term" value="F:nucleotide binding"/>
    <property type="evidence" value="ECO:0007669"/>
    <property type="project" value="UniProtKB-KW"/>
</dbReference>
<feature type="binding site" evidence="5">
    <location>
        <position position="96"/>
    </location>
    <ligand>
        <name>substrate</name>
    </ligand>
</feature>
<keyword evidence="5" id="KW-0547">Nucleotide-binding</keyword>
<protein>
    <recommendedName>
        <fullName evidence="3">Glutamate dehydrogenase</fullName>
    </recommendedName>
</protein>
<feature type="domain" description="Glutamate/phenylalanine/leucine/valine/L-tryptophan dehydrogenase C-terminal" evidence="8">
    <location>
        <begin position="185"/>
        <end position="416"/>
    </location>
</feature>
<dbReference type="Pfam" id="PF00208">
    <property type="entry name" value="ELFV_dehydrog"/>
    <property type="match status" value="1"/>
</dbReference>
<dbReference type="InterPro" id="IPR006096">
    <property type="entry name" value="Glu/Leu/Phe/Val/Trp_DH_C"/>
</dbReference>
<feature type="binding site" evidence="5">
    <location>
        <position position="352"/>
    </location>
    <ligand>
        <name>substrate</name>
    </ligand>
</feature>
<organism evidence="9 10">
    <name type="scientific">Bipolaricaulis sibiricus</name>
    <dbReference type="NCBI Taxonomy" id="2501609"/>
    <lineage>
        <taxon>Bacteria</taxon>
        <taxon>Candidatus Bipolaricaulota</taxon>
        <taxon>Candidatus Bipolaricaulia</taxon>
        <taxon>Candidatus Bipolaricaulales</taxon>
        <taxon>Candidatus Bipolaricaulaceae</taxon>
        <taxon>Candidatus Bipolaricaulis</taxon>
    </lineage>
</organism>
<evidence type="ECO:0000313" key="9">
    <source>
        <dbReference type="EMBL" id="QAA76187.1"/>
    </source>
</evidence>
<dbReference type="PANTHER" id="PTHR11606:SF13">
    <property type="entry name" value="GLUTAMATE DEHYDROGENASE 1, MITOCHONDRIAL"/>
    <property type="match status" value="1"/>
</dbReference>
<dbReference type="Proteomes" id="UP000287233">
    <property type="component" value="Chromosome"/>
</dbReference>